<dbReference type="Gene3D" id="2.40.160.200">
    <property type="entry name" value="LURP1-related"/>
    <property type="match status" value="1"/>
</dbReference>
<dbReference type="SUPFAM" id="SSF54518">
    <property type="entry name" value="Tubby C-terminal domain-like"/>
    <property type="match status" value="1"/>
</dbReference>
<reference evidence="2 3" key="1">
    <citation type="journal article" date="2022" name="Cell">
        <title>Repeat-based holocentromeres influence genome architecture and karyotype evolution.</title>
        <authorList>
            <person name="Hofstatter P.G."/>
            <person name="Thangavel G."/>
            <person name="Lux T."/>
            <person name="Neumann P."/>
            <person name="Vondrak T."/>
            <person name="Novak P."/>
            <person name="Zhang M."/>
            <person name="Costa L."/>
            <person name="Castellani M."/>
            <person name="Scott A."/>
            <person name="Toegelov H."/>
            <person name="Fuchs J."/>
            <person name="Mata-Sucre Y."/>
            <person name="Dias Y."/>
            <person name="Vanzela A.L.L."/>
            <person name="Huettel B."/>
            <person name="Almeida C.C.S."/>
            <person name="Simkova H."/>
            <person name="Souza G."/>
            <person name="Pedrosa-Harand A."/>
            <person name="Macas J."/>
            <person name="Mayer K.F.X."/>
            <person name="Houben A."/>
            <person name="Marques A."/>
        </authorList>
    </citation>
    <scope>NUCLEOTIDE SEQUENCE [LARGE SCALE GENOMIC DNA]</scope>
    <source>
        <strain evidence="2">RhyTen1mFocal</strain>
    </source>
</reference>
<dbReference type="InterPro" id="IPR007612">
    <property type="entry name" value="LOR"/>
</dbReference>
<evidence type="ECO:0008006" key="4">
    <source>
        <dbReference type="Google" id="ProtNLM"/>
    </source>
</evidence>
<keyword evidence="3" id="KW-1185">Reference proteome</keyword>
<dbReference type="PANTHER" id="PTHR31087:SF85">
    <property type="entry name" value="PROTEIN LURP-ONE-RELATED 7"/>
    <property type="match status" value="1"/>
</dbReference>
<dbReference type="Proteomes" id="UP001210211">
    <property type="component" value="Unassembled WGS sequence"/>
</dbReference>
<proteinExistence type="inferred from homology"/>
<name>A0AAD5Z7I2_9POAL</name>
<dbReference type="Pfam" id="PF04525">
    <property type="entry name" value="LOR"/>
    <property type="match status" value="1"/>
</dbReference>
<dbReference type="InterPro" id="IPR038595">
    <property type="entry name" value="LOR_sf"/>
</dbReference>
<comment type="similarity">
    <text evidence="1">Belongs to the LOR family.</text>
</comment>
<dbReference type="AlphaFoldDB" id="A0AAD5Z7I2"/>
<sequence length="188" mass="21401">MASSYPVIPAPWEIPVDFKITKSPFPFSPRHLTVYDSRGSLAYRVIDGGSSSTSPRRRVLTLFDASGATLITLVREEDEWKAFKGNANECKDVIFTAKSLSDSRFRSVIDVFLSGRNSGDSEPSFRMTGNPFSRYCTITKEDTVVAQTYLLYKLKKRIYSRRKFRLTVYPRNDHVLVLAMLVTFFITS</sequence>
<comment type="caution">
    <text evidence="2">The sequence shown here is derived from an EMBL/GenBank/DDBJ whole genome shotgun (WGS) entry which is preliminary data.</text>
</comment>
<organism evidence="2 3">
    <name type="scientific">Rhynchospora tenuis</name>
    <dbReference type="NCBI Taxonomy" id="198213"/>
    <lineage>
        <taxon>Eukaryota</taxon>
        <taxon>Viridiplantae</taxon>
        <taxon>Streptophyta</taxon>
        <taxon>Embryophyta</taxon>
        <taxon>Tracheophyta</taxon>
        <taxon>Spermatophyta</taxon>
        <taxon>Magnoliopsida</taxon>
        <taxon>Liliopsida</taxon>
        <taxon>Poales</taxon>
        <taxon>Cyperaceae</taxon>
        <taxon>Cyperoideae</taxon>
        <taxon>Rhynchosporeae</taxon>
        <taxon>Rhynchospora</taxon>
    </lineage>
</organism>
<dbReference type="InterPro" id="IPR025659">
    <property type="entry name" value="Tubby-like_C"/>
</dbReference>
<evidence type="ECO:0000313" key="3">
    <source>
        <dbReference type="Proteomes" id="UP001210211"/>
    </source>
</evidence>
<evidence type="ECO:0000256" key="1">
    <source>
        <dbReference type="ARBA" id="ARBA00005437"/>
    </source>
</evidence>
<accession>A0AAD5Z7I2</accession>
<dbReference type="PANTHER" id="PTHR31087">
    <property type="match status" value="1"/>
</dbReference>
<gene>
    <name evidence="2" type="ORF">LUZ61_017482</name>
</gene>
<dbReference type="EMBL" id="JAMRDG010000002">
    <property type="protein sequence ID" value="KAJ3688318.1"/>
    <property type="molecule type" value="Genomic_DNA"/>
</dbReference>
<protein>
    <recommendedName>
        <fullName evidence="4">Protein LURP-one-related 7</fullName>
    </recommendedName>
</protein>
<evidence type="ECO:0000313" key="2">
    <source>
        <dbReference type="EMBL" id="KAJ3688318.1"/>
    </source>
</evidence>